<protein>
    <submittedName>
        <fullName evidence="2">Uncharacterized protein</fullName>
    </submittedName>
</protein>
<evidence type="ECO:0000256" key="1">
    <source>
        <dbReference type="SAM" id="MobiDB-lite"/>
    </source>
</evidence>
<feature type="region of interest" description="Disordered" evidence="1">
    <location>
        <begin position="1761"/>
        <end position="1798"/>
    </location>
</feature>
<comment type="caution">
    <text evidence="2">The sequence shown here is derived from an EMBL/GenBank/DDBJ whole genome shotgun (WGS) entry which is preliminary data.</text>
</comment>
<evidence type="ECO:0000313" key="2">
    <source>
        <dbReference type="EMBL" id="KAJ3252778.1"/>
    </source>
</evidence>
<name>A0AAD5Y0Q1_9FUNG</name>
<keyword evidence="3" id="KW-1185">Reference proteome</keyword>
<dbReference type="EMBL" id="JADGKB010000130">
    <property type="protein sequence ID" value="KAJ3252778.1"/>
    <property type="molecule type" value="Genomic_DNA"/>
</dbReference>
<proteinExistence type="predicted"/>
<sequence>MQRLDISNPSEQLAIQLNAKYPTLSKDGLLKMNKDLEGLSSALQQKAINLYAQATREGALDAAEQVLLLENIHQEVSLQTNVSLLVSNLILKHANVHERVAGWFDKEKPLLPVIARKIILPAIVRSSAPDDLIVSFYKRSSKTVQGLLIKNCIRFRRTKLLDVIVKDRGKYSLNIETYGLTSAQVCSMLYTISGECLAGILDDYWVYSSNVPWSMILKYHKDVVFDYFAAKVSKLAILDRYNEWSRLFKYFDSTFPVQFLHKVVHLYLKYPPVQLYHYAVIKKDEKITVDDDRIELAFTSDLLISTRRTNDMKFWISLLDNELKSPNLLLRNLAKQIWNWINDNCEQGSKLDMKAGLVLDSFKEIKNIIHQNNIVYDYSASYEPFNKQKYVAEFVMNSLEKNQWPSVAKTIQLVDNWEKILITAFDELKPFLEQNNFSVLVDSSTITKICRTNFIDIATKIISNILNSFNRRIKALYLNADKKDPAIGTHLLLDGYKRLFAFYRNVIDKMFSVKITEENYFEFQETVFLKLFFSLNSSVTSITKLVTDQITIDNFSFANSSIPAGPLNDYFVALRGEVFSLYSLFWKWYDFGPKVRSVWTKILKSVTVDVNDKKLLDLFNKIRPIFLNIIDTCPVDSWSPFVEELCDFWLVKYEKVQFDHFQLINDILSKATYHYMMLGKVDNLHKVANTRIAFYAFNLNLGTSISDWKNDEHSLSFLESFLSFLPGIGVLEKGLSLDMFFSEDTIQNFIKLLGDAVELLPSHNRVLTLYRILNVYDYTKKSINDDIVKRILVYLEGLPRRDSLSMFFDEDWSVNDKTKDPTTFEIYLSPHINPYDRRLQRMILRRQALIREQPDRLNYFTNAVKVAMDYVQRNQKIITKDTLLPVCQWVESKIRRVEFTRLGVSHPVLQIFPRLMGAYLPKTSPFDEKHLLHSYESNVKLIEVLNEIIEDRYNCEPTAYPAINEMFQGYVEQITLGMLYFMLLKELKNPFPYTIDSVDEKLKVYQLWFEYLFNMKFTAYSRRQSESFAKQAFVFPMSSNRDYFIIQNFSMSDTKLTKRMQPIMRKVSRQYEAKVLGLYQKVLAPEQMEMLQGKVPENVEDHLSYGTIDRFIQLKDFYIRFKLPSTTLTNIFTVLKSFICHDDTVRNTQSYKRIQDLFLVKELLEFAKSEEFIGKIQKSKYGTEIFKKIELDQEEAKVLIQLLKVQVAGIEHLWSIKFAGKFHQTLWGELNLIIDQYEKRYSEKLFLKSHGLRKALIENATQLVKVCPSALYIKQVLADLLLHRPELVLETVKKEFQPGSQLFTKGVFTIGNPGDPNFLIPNAAFLNRMSTKEQQELAELYKVIALDSTEKIERKVLAVQRFSHLSSVSVGEIAKLWEILNENPEVPPHAFVKKSLAGALISKEAEFLNVLDLILSPKWIEDRDINVFLINSLGQLAKVGGILFYRKLEEIVTEKFNTLGVASMTAIIRVLSEYKEGETMLLQIWNKFKNLHSKVSSCLVETIIEMLNLSNSEAIWATIESMVESGGVTALFLAVNIPSSEFLDPRWNQFGDVRNKFLGVEAFIGEIKEIVFAKKEIAIRYFNTVISKLAQSTDDSLDAIRARSLALCRLPHWYGVEKSINSAIFELSREYILTVNLEMDKMASRYFVHYVTGHVVVSMQRYMDYEVQLKKKGMDFEESRSDHSNVFNPMLQTLFDNAGASESMKVIYTNMNKVDMLLKTKALNISRLKGLDKTVCQERFAFYSAMHTVYQTLNGLMAKPEENTYVPPANSSGRNSRGGGAAGRASRGRNTGRRKQLF</sequence>
<reference evidence="2" key="1">
    <citation type="submission" date="2020-05" db="EMBL/GenBank/DDBJ databases">
        <title>Phylogenomic resolution of chytrid fungi.</title>
        <authorList>
            <person name="Stajich J.E."/>
            <person name="Amses K."/>
            <person name="Simmons R."/>
            <person name="Seto K."/>
            <person name="Myers J."/>
            <person name="Bonds A."/>
            <person name="Quandt C.A."/>
            <person name="Barry K."/>
            <person name="Liu P."/>
            <person name="Grigoriev I."/>
            <person name="Longcore J.E."/>
            <person name="James T.Y."/>
        </authorList>
    </citation>
    <scope>NUCLEOTIDE SEQUENCE</scope>
    <source>
        <strain evidence="2">PLAUS21</strain>
    </source>
</reference>
<organism evidence="2 3">
    <name type="scientific">Boothiomyces macroporosus</name>
    <dbReference type="NCBI Taxonomy" id="261099"/>
    <lineage>
        <taxon>Eukaryota</taxon>
        <taxon>Fungi</taxon>
        <taxon>Fungi incertae sedis</taxon>
        <taxon>Chytridiomycota</taxon>
        <taxon>Chytridiomycota incertae sedis</taxon>
        <taxon>Chytridiomycetes</taxon>
        <taxon>Rhizophydiales</taxon>
        <taxon>Terramycetaceae</taxon>
        <taxon>Boothiomyces</taxon>
    </lineage>
</organism>
<gene>
    <name evidence="2" type="ORF">HK103_001278</name>
</gene>
<evidence type="ECO:0000313" key="3">
    <source>
        <dbReference type="Proteomes" id="UP001210925"/>
    </source>
</evidence>
<feature type="compositionally biased region" description="Basic residues" evidence="1">
    <location>
        <begin position="1786"/>
        <end position="1798"/>
    </location>
</feature>
<accession>A0AAD5Y0Q1</accession>
<dbReference type="Proteomes" id="UP001210925">
    <property type="component" value="Unassembled WGS sequence"/>
</dbReference>